<dbReference type="PROSITE" id="PS50112">
    <property type="entry name" value="PAS"/>
    <property type="match status" value="1"/>
</dbReference>
<evidence type="ECO:0000256" key="3">
    <source>
        <dbReference type="ARBA" id="ARBA00022991"/>
    </source>
</evidence>
<keyword evidence="8" id="KW-1185">Reference proteome</keyword>
<keyword evidence="3" id="KW-0157">Chromophore</keyword>
<dbReference type="Proteomes" id="UP001341281">
    <property type="component" value="Chromosome 09"/>
</dbReference>
<evidence type="ECO:0000256" key="5">
    <source>
        <dbReference type="SAM" id="MobiDB-lite"/>
    </source>
</evidence>
<gene>
    <name evidence="7" type="ORF">U9M48_037982</name>
</gene>
<proteinExistence type="predicted"/>
<dbReference type="AlphaFoldDB" id="A0AAQ3UKH4"/>
<feature type="domain" description="PAS" evidence="6">
    <location>
        <begin position="59"/>
        <end position="130"/>
    </location>
</feature>
<name>A0AAQ3UKH4_PASNO</name>
<feature type="region of interest" description="Disordered" evidence="5">
    <location>
        <begin position="24"/>
        <end position="57"/>
    </location>
</feature>
<feature type="compositionally biased region" description="Basic residues" evidence="5">
    <location>
        <begin position="30"/>
        <end position="42"/>
    </location>
</feature>
<evidence type="ECO:0000313" key="8">
    <source>
        <dbReference type="Proteomes" id="UP001341281"/>
    </source>
</evidence>
<evidence type="ECO:0000256" key="4">
    <source>
        <dbReference type="ARBA" id="ARBA00023170"/>
    </source>
</evidence>
<dbReference type="InterPro" id="IPR035965">
    <property type="entry name" value="PAS-like_dom_sf"/>
</dbReference>
<keyword evidence="4" id="KW-0675">Receptor</keyword>
<dbReference type="Gene3D" id="3.30.450.20">
    <property type="entry name" value="PAS domain"/>
    <property type="match status" value="1"/>
</dbReference>
<evidence type="ECO:0000259" key="6">
    <source>
        <dbReference type="PROSITE" id="PS50112"/>
    </source>
</evidence>
<protein>
    <recommendedName>
        <fullName evidence="6">PAS domain-containing protein</fullName>
    </recommendedName>
</protein>
<dbReference type="InterPro" id="IPR000014">
    <property type="entry name" value="PAS"/>
</dbReference>
<dbReference type="CDD" id="cd00130">
    <property type="entry name" value="PAS"/>
    <property type="match status" value="1"/>
</dbReference>
<reference evidence="7 8" key="1">
    <citation type="submission" date="2024-02" db="EMBL/GenBank/DDBJ databases">
        <title>High-quality chromosome-scale genome assembly of Pensacola bahiagrass (Paspalum notatum Flugge var. saurae).</title>
        <authorList>
            <person name="Vega J.M."/>
            <person name="Podio M."/>
            <person name="Orjuela J."/>
            <person name="Siena L.A."/>
            <person name="Pessino S.C."/>
            <person name="Combes M.C."/>
            <person name="Mariac C."/>
            <person name="Albertini E."/>
            <person name="Pupilli F."/>
            <person name="Ortiz J.P.A."/>
            <person name="Leblanc O."/>
        </authorList>
    </citation>
    <scope>NUCLEOTIDE SEQUENCE [LARGE SCALE GENOMIC DNA]</scope>
    <source>
        <strain evidence="7">R1</strain>
        <tissue evidence="7">Leaf</tissue>
    </source>
</reference>
<dbReference type="EMBL" id="CP144753">
    <property type="protein sequence ID" value="WVZ91867.1"/>
    <property type="molecule type" value="Genomic_DNA"/>
</dbReference>
<keyword evidence="1" id="KW-0600">Photoreceptor protein</keyword>
<sequence length="184" mass="20742">MDEDVEEELVRKIRALEEGQAELKREVSRLQRRRRHHHHRHQPAAADSSPRQRAAAGMSSRHHVMAMQSLGQAVHVLDLQGKVLYWNRCAEELYGYSASEAVGQDITRLIILPGDIPALNKIIGNVFTGKCWRGKFPMRNKSGDRFFVVADATPLCDDDGRFVGLICLADDTQTMEELIAPLTL</sequence>
<evidence type="ECO:0000256" key="2">
    <source>
        <dbReference type="ARBA" id="ARBA00022606"/>
    </source>
</evidence>
<evidence type="ECO:0000313" key="7">
    <source>
        <dbReference type="EMBL" id="WVZ91867.1"/>
    </source>
</evidence>
<accession>A0AAQ3UKH4</accession>
<dbReference type="NCBIfam" id="TIGR00229">
    <property type="entry name" value="sensory_box"/>
    <property type="match status" value="1"/>
</dbReference>
<dbReference type="Pfam" id="PF13426">
    <property type="entry name" value="PAS_9"/>
    <property type="match status" value="1"/>
</dbReference>
<evidence type="ECO:0000256" key="1">
    <source>
        <dbReference type="ARBA" id="ARBA00022543"/>
    </source>
</evidence>
<keyword evidence="2" id="KW-0716">Sensory transduction</keyword>
<dbReference type="SUPFAM" id="SSF55785">
    <property type="entry name" value="PYP-like sensor domain (PAS domain)"/>
    <property type="match status" value="1"/>
</dbReference>
<dbReference type="SMART" id="SM00091">
    <property type="entry name" value="PAS"/>
    <property type="match status" value="1"/>
</dbReference>
<dbReference type="GO" id="GO:0009881">
    <property type="term" value="F:photoreceptor activity"/>
    <property type="evidence" value="ECO:0007669"/>
    <property type="project" value="UniProtKB-KW"/>
</dbReference>
<organism evidence="7 8">
    <name type="scientific">Paspalum notatum var. saurae</name>
    <dbReference type="NCBI Taxonomy" id="547442"/>
    <lineage>
        <taxon>Eukaryota</taxon>
        <taxon>Viridiplantae</taxon>
        <taxon>Streptophyta</taxon>
        <taxon>Embryophyta</taxon>
        <taxon>Tracheophyta</taxon>
        <taxon>Spermatophyta</taxon>
        <taxon>Magnoliopsida</taxon>
        <taxon>Liliopsida</taxon>
        <taxon>Poales</taxon>
        <taxon>Poaceae</taxon>
        <taxon>PACMAD clade</taxon>
        <taxon>Panicoideae</taxon>
        <taxon>Andropogonodae</taxon>
        <taxon>Paspaleae</taxon>
        <taxon>Paspalinae</taxon>
        <taxon>Paspalum</taxon>
    </lineage>
</organism>